<accession>B3KPS1</accession>
<dbReference type="EMBL" id="AK056679">
    <property type="protein sequence ID" value="BAG51783.1"/>
    <property type="molecule type" value="mRNA"/>
</dbReference>
<organism evidence="1">
    <name type="scientific">Homo sapiens</name>
    <name type="common">Human</name>
    <dbReference type="NCBI Taxonomy" id="9606"/>
    <lineage>
        <taxon>Eukaryota</taxon>
        <taxon>Metazoa</taxon>
        <taxon>Chordata</taxon>
        <taxon>Craniata</taxon>
        <taxon>Vertebrata</taxon>
        <taxon>Euteleostomi</taxon>
        <taxon>Mammalia</taxon>
        <taxon>Eutheria</taxon>
        <taxon>Euarchontoglires</taxon>
        <taxon>Primates</taxon>
        <taxon>Haplorrhini</taxon>
        <taxon>Catarrhini</taxon>
        <taxon>Hominidae</taxon>
        <taxon>Homo</taxon>
    </lineage>
</organism>
<reference evidence="1" key="1">
    <citation type="journal article" date="2004" name="Nat. Genet.">
        <title>Complete sequencing and characterization of 21,243 full-length human cDNAs.</title>
        <authorList>
            <person name="Ota T."/>
            <person name="Suzuki Y."/>
            <person name="Nishikawa T."/>
            <person name="Otsuki T."/>
            <person name="Sugiyama T."/>
            <person name="Irie R."/>
            <person name="Wakamatsu A."/>
            <person name="Hayashi K."/>
            <person name="Sato H."/>
            <person name="Nagai K."/>
            <person name="Kimura K."/>
            <person name="Makita H."/>
            <person name="Sekine M."/>
            <person name="Obayashi M."/>
            <person name="Nishi T."/>
            <person name="Shibahara T."/>
            <person name="Tanaka T."/>
            <person name="Ishii S."/>
            <person name="Yamamoto J."/>
            <person name="Saito K."/>
            <person name="Kawai Y."/>
            <person name="Isono Y."/>
            <person name="Nakamura Y."/>
            <person name="Nagahari K."/>
            <person name="Murakami K."/>
            <person name="Yasuda T."/>
            <person name="Iwayanagi T."/>
            <person name="Wagatsuma M."/>
            <person name="Shiratori A."/>
            <person name="Sudo H."/>
            <person name="Hosoiri T."/>
            <person name="Kaku Y."/>
            <person name="Kodaira H."/>
            <person name="Kondo H."/>
            <person name="Sugawara M."/>
            <person name="Takahashi M."/>
            <person name="Kanda K."/>
            <person name="Yokoi T."/>
            <person name="Furuya T."/>
            <person name="Kikkawa E."/>
            <person name="Omura Y."/>
            <person name="Abe K."/>
            <person name="Kamihara K."/>
            <person name="Katsuta N."/>
            <person name="Sato K."/>
            <person name="Tanikawa M."/>
            <person name="Yamazaki M."/>
            <person name="Ninomiya K."/>
            <person name="Ishibashi T."/>
            <person name="Yamashita H."/>
            <person name="Murakawa K."/>
            <person name="Fujimori K."/>
            <person name="Tanai H."/>
            <person name="Kimata M."/>
            <person name="Watanabe M."/>
            <person name="Hiraoka S."/>
            <person name="Chiba Y."/>
            <person name="Ishida S."/>
            <person name="Ono Y."/>
            <person name="Takiguchi S."/>
            <person name="Watanabe S."/>
            <person name="Yosida M."/>
            <person name="Hotuta T."/>
            <person name="Kusano J."/>
            <person name="Kanehori K."/>
            <person name="Takahashi-Fujii A."/>
            <person name="Hara H."/>
            <person name="Tanase T."/>
            <person name="Nomura Y."/>
            <person name="Togiya S."/>
            <person name="Komai F."/>
            <person name="Hara R."/>
            <person name="Takeuchi K."/>
            <person name="Arita M."/>
            <person name="Imose N."/>
            <person name="Musashino K."/>
            <person name="Yuuki H."/>
            <person name="Oshima A."/>
            <person name="Sasaki N."/>
            <person name="Aotsuka S."/>
            <person name="Yoshikawa Y."/>
            <person name="Matsunawa H."/>
            <person name="Ichihara T."/>
            <person name="Shiohata N."/>
            <person name="Sano S."/>
            <person name="Moriya S."/>
            <person name="Momiyama H."/>
            <person name="Satoh N."/>
            <person name="Takami S."/>
            <person name="Terashima Y."/>
            <person name="Suzuki O."/>
            <person name="Nakagawa S."/>
            <person name="Senoh A."/>
            <person name="Mizoguchi H."/>
            <person name="Goto Y."/>
            <person name="Shimizu F."/>
            <person name="Wakebe H."/>
            <person name="Hishigaki H."/>
            <person name="Watanabe T."/>
            <person name="Sugiyama A."/>
            <person name="Takemoto M."/>
            <person name="Kawakami B."/>
            <person name="Yamazaki M."/>
            <person name="Watanabe K."/>
            <person name="Kumagai A."/>
            <person name="Itakura S."/>
            <person name="Fukuzumi Y."/>
            <person name="Fujimori Y."/>
            <person name="Komiyama M."/>
            <person name="Tashiro H."/>
            <person name="Tanigami A."/>
            <person name="Fujiwara T."/>
            <person name="Ono T."/>
            <person name="Yamada K."/>
            <person name="Fujii Y."/>
            <person name="Ozaki K."/>
            <person name="Hirao M."/>
            <person name="Ohmori Y."/>
            <person name="Kawabata A."/>
            <person name="Hikiji T."/>
            <person name="Kobatake N."/>
            <person name="Inagaki H."/>
            <person name="Ikema Y."/>
            <person name="Okamoto S."/>
            <person name="Okitani R."/>
            <person name="Kawakami T."/>
            <person name="Noguchi S."/>
            <person name="Itoh T."/>
            <person name="Shigeta K."/>
            <person name="Senba T."/>
            <person name="Matsumura K."/>
            <person name="Nakajima Y."/>
            <person name="Mizuno T."/>
            <person name="Morinaga M."/>
            <person name="Sasaki M."/>
            <person name="Togashi T."/>
            <person name="Oyama M."/>
            <person name="Hata H."/>
            <person name="Watanabe M."/>
            <person name="Komatsu T."/>
            <person name="Mizushima-Sugano J."/>
            <person name="Satoh T."/>
            <person name="Shirai Y."/>
            <person name="Takahashi Y."/>
            <person name="Nakagawa K."/>
            <person name="Okumura K."/>
            <person name="Nagase T."/>
            <person name="Nomura N."/>
            <person name="Kikuchi H."/>
            <person name="Masuho Y."/>
            <person name="Yamashita R."/>
            <person name="Nakai K."/>
            <person name="Yada T."/>
            <person name="Nakamura Y."/>
            <person name="Ohara O."/>
            <person name="Isogai T."/>
            <person name="Sugano S."/>
        </authorList>
    </citation>
    <scope>NUCLEOTIDE SEQUENCE</scope>
    <source>
        <tissue evidence="1">Pancreas</tissue>
    </source>
</reference>
<protein>
    <submittedName>
        <fullName evidence="1">cDNA FLJ32117 fis, clone PANCR1000185</fullName>
    </submittedName>
</protein>
<evidence type="ECO:0000313" key="1">
    <source>
        <dbReference type="EMBL" id="BAG51783.1"/>
    </source>
</evidence>
<name>B3KPS1_HUMAN</name>
<sequence>MELTTLEVALSESIKLFDFIITLKTVVQLYKNSFFKLFYFLDFFVKSKEETHISLGLHRVRIINITGFYLHIFSHWKVIQGSNMHGVVISCNDDTFWNTS</sequence>
<dbReference type="AlphaFoldDB" id="B3KPS1"/>
<proteinExistence type="evidence at transcript level"/>